<organism evidence="1 2">
    <name type="scientific">Phaseolus coccineus</name>
    <name type="common">Scarlet runner bean</name>
    <name type="synonym">Phaseolus multiflorus</name>
    <dbReference type="NCBI Taxonomy" id="3886"/>
    <lineage>
        <taxon>Eukaryota</taxon>
        <taxon>Viridiplantae</taxon>
        <taxon>Streptophyta</taxon>
        <taxon>Embryophyta</taxon>
        <taxon>Tracheophyta</taxon>
        <taxon>Spermatophyta</taxon>
        <taxon>Magnoliopsida</taxon>
        <taxon>eudicotyledons</taxon>
        <taxon>Gunneridae</taxon>
        <taxon>Pentapetalae</taxon>
        <taxon>rosids</taxon>
        <taxon>fabids</taxon>
        <taxon>Fabales</taxon>
        <taxon>Fabaceae</taxon>
        <taxon>Papilionoideae</taxon>
        <taxon>50 kb inversion clade</taxon>
        <taxon>NPAAA clade</taxon>
        <taxon>indigoferoid/millettioid clade</taxon>
        <taxon>Phaseoleae</taxon>
        <taxon>Phaseolus</taxon>
    </lineage>
</organism>
<evidence type="ECO:0000313" key="1">
    <source>
        <dbReference type="EMBL" id="KAK7334837.1"/>
    </source>
</evidence>
<dbReference type="EMBL" id="JAYMYR010000010">
    <property type="protein sequence ID" value="KAK7334837.1"/>
    <property type="molecule type" value="Genomic_DNA"/>
</dbReference>
<gene>
    <name evidence="1" type="ORF">VNO80_26603</name>
</gene>
<dbReference type="Proteomes" id="UP001374584">
    <property type="component" value="Unassembled WGS sequence"/>
</dbReference>
<reference evidence="1 2" key="1">
    <citation type="submission" date="2024-01" db="EMBL/GenBank/DDBJ databases">
        <title>The genomes of 5 underutilized Papilionoideae crops provide insights into root nodulation and disease resistanc.</title>
        <authorList>
            <person name="Jiang F."/>
        </authorList>
    </citation>
    <scope>NUCLEOTIDE SEQUENCE [LARGE SCALE GENOMIC DNA]</scope>
    <source>
        <strain evidence="1">JINMINGXINNONG_FW02</strain>
        <tissue evidence="1">Leaves</tissue>
    </source>
</reference>
<keyword evidence="2" id="KW-1185">Reference proteome</keyword>
<comment type="caution">
    <text evidence="1">The sequence shown here is derived from an EMBL/GenBank/DDBJ whole genome shotgun (WGS) entry which is preliminary data.</text>
</comment>
<accession>A0AAN9LIA8</accession>
<proteinExistence type="predicted"/>
<protein>
    <submittedName>
        <fullName evidence="1">Uncharacterized protein</fullName>
    </submittedName>
</protein>
<name>A0AAN9LIA8_PHACN</name>
<evidence type="ECO:0000313" key="2">
    <source>
        <dbReference type="Proteomes" id="UP001374584"/>
    </source>
</evidence>
<sequence length="166" mass="18710">MTSVDGGVEKCRCRAYEDEETSSSDGANSSDTAVTIGSFVPEISRVTSIDDLSQLMVWKSLSHGLDGSQDSLTLRKDLLELERPGCNYSKLLIFCFKALIDNEHFQPRKLNVAFKPHFVLNSSVSFIQSQLALLFQKFLEPLPKRCFNPALSNWKQGWGSRFQRTL</sequence>
<dbReference type="AlphaFoldDB" id="A0AAN9LIA8"/>